<name>A0A0C9ZL92_9AGAM</name>
<reference evidence="2 3" key="1">
    <citation type="submission" date="2014-04" db="EMBL/GenBank/DDBJ databases">
        <authorList>
            <consortium name="DOE Joint Genome Institute"/>
            <person name="Kuo A."/>
            <person name="Kohler A."/>
            <person name="Costa M.D."/>
            <person name="Nagy L.G."/>
            <person name="Floudas D."/>
            <person name="Copeland A."/>
            <person name="Barry K.W."/>
            <person name="Cichocki N."/>
            <person name="Veneault-Fourrey C."/>
            <person name="LaButti K."/>
            <person name="Lindquist E.A."/>
            <person name="Lipzen A."/>
            <person name="Lundell T."/>
            <person name="Morin E."/>
            <person name="Murat C."/>
            <person name="Sun H."/>
            <person name="Tunlid A."/>
            <person name="Henrissat B."/>
            <person name="Grigoriev I.V."/>
            <person name="Hibbett D.S."/>
            <person name="Martin F."/>
            <person name="Nordberg H.P."/>
            <person name="Cantor M.N."/>
            <person name="Hua S.X."/>
        </authorList>
    </citation>
    <scope>NUCLEOTIDE SEQUENCE [LARGE SCALE GENOMIC DNA]</scope>
    <source>
        <strain evidence="2 3">441</strain>
    </source>
</reference>
<gene>
    <name evidence="2" type="ORF">PISMIDRAFT_671308</name>
</gene>
<reference evidence="3" key="2">
    <citation type="submission" date="2015-01" db="EMBL/GenBank/DDBJ databases">
        <title>Evolutionary Origins and Diversification of the Mycorrhizal Mutualists.</title>
        <authorList>
            <consortium name="DOE Joint Genome Institute"/>
            <consortium name="Mycorrhizal Genomics Consortium"/>
            <person name="Kohler A."/>
            <person name="Kuo A."/>
            <person name="Nagy L.G."/>
            <person name="Floudas D."/>
            <person name="Copeland A."/>
            <person name="Barry K.W."/>
            <person name="Cichocki N."/>
            <person name="Veneault-Fourrey C."/>
            <person name="LaButti K."/>
            <person name="Lindquist E.A."/>
            <person name="Lipzen A."/>
            <person name="Lundell T."/>
            <person name="Morin E."/>
            <person name="Murat C."/>
            <person name="Riley R."/>
            <person name="Ohm R."/>
            <person name="Sun H."/>
            <person name="Tunlid A."/>
            <person name="Henrissat B."/>
            <person name="Grigoriev I.V."/>
            <person name="Hibbett D.S."/>
            <person name="Martin F."/>
        </authorList>
    </citation>
    <scope>NUCLEOTIDE SEQUENCE [LARGE SCALE GENOMIC DNA]</scope>
    <source>
        <strain evidence="3">441</strain>
    </source>
</reference>
<organism evidence="2 3">
    <name type="scientific">Pisolithus microcarpus 441</name>
    <dbReference type="NCBI Taxonomy" id="765257"/>
    <lineage>
        <taxon>Eukaryota</taxon>
        <taxon>Fungi</taxon>
        <taxon>Dikarya</taxon>
        <taxon>Basidiomycota</taxon>
        <taxon>Agaricomycotina</taxon>
        <taxon>Agaricomycetes</taxon>
        <taxon>Agaricomycetidae</taxon>
        <taxon>Boletales</taxon>
        <taxon>Sclerodermatineae</taxon>
        <taxon>Pisolithaceae</taxon>
        <taxon>Pisolithus</taxon>
    </lineage>
</organism>
<evidence type="ECO:0000313" key="3">
    <source>
        <dbReference type="Proteomes" id="UP000054018"/>
    </source>
</evidence>
<dbReference type="HOGENOM" id="CLU_2961732_0_0_1"/>
<proteinExistence type="predicted"/>
<sequence>MVLKKRSHPWDPSSTASDMASEARVHPSPAIRGTGSVLRASVLVHSVDARVWSGTYLCI</sequence>
<feature type="region of interest" description="Disordered" evidence="1">
    <location>
        <begin position="1"/>
        <end position="28"/>
    </location>
</feature>
<protein>
    <submittedName>
        <fullName evidence="2">Uncharacterized protein</fullName>
    </submittedName>
</protein>
<keyword evidence="3" id="KW-1185">Reference proteome</keyword>
<accession>A0A0C9ZL92</accession>
<dbReference type="Proteomes" id="UP000054018">
    <property type="component" value="Unassembled WGS sequence"/>
</dbReference>
<evidence type="ECO:0000256" key="1">
    <source>
        <dbReference type="SAM" id="MobiDB-lite"/>
    </source>
</evidence>
<evidence type="ECO:0000313" key="2">
    <source>
        <dbReference type="EMBL" id="KIK30176.1"/>
    </source>
</evidence>
<dbReference type="AlphaFoldDB" id="A0A0C9ZL92"/>
<dbReference type="EMBL" id="KN833687">
    <property type="protein sequence ID" value="KIK30176.1"/>
    <property type="molecule type" value="Genomic_DNA"/>
</dbReference>